<organism evidence="3 4">
    <name type="scientific">Letharia lupina</name>
    <dbReference type="NCBI Taxonomy" id="560253"/>
    <lineage>
        <taxon>Eukaryota</taxon>
        <taxon>Fungi</taxon>
        <taxon>Dikarya</taxon>
        <taxon>Ascomycota</taxon>
        <taxon>Pezizomycotina</taxon>
        <taxon>Lecanoromycetes</taxon>
        <taxon>OSLEUM clade</taxon>
        <taxon>Lecanoromycetidae</taxon>
        <taxon>Lecanorales</taxon>
        <taxon>Lecanorineae</taxon>
        <taxon>Parmeliaceae</taxon>
        <taxon>Letharia</taxon>
    </lineage>
</organism>
<proteinExistence type="predicted"/>
<comment type="caution">
    <text evidence="3">The sequence shown here is derived from an EMBL/GenBank/DDBJ whole genome shotgun (WGS) entry which is preliminary data.</text>
</comment>
<accession>A0A8H6FDP9</accession>
<dbReference type="GeneID" id="59339251"/>
<dbReference type="EMBL" id="JACCJB010000009">
    <property type="protein sequence ID" value="KAF6224286.1"/>
    <property type="molecule type" value="Genomic_DNA"/>
</dbReference>
<sequence>MRLYLVLLALSTLAAAGPLPPFPKAALEARAPPFTPANNTLGSDPVAALTRLKAVYDSVNEPKPSGSSIAKRDFWKWLKDAIESPGLKIRSPVSNSTSYDEALGPDLVTTLTDLKAVYDSLDVKRTESGIKAKRDFWKWLKDAIESPGLKIRSPVFNSTSFEEALGPELVATLTDLKAVYEGLNEKRTEGGFKAKRGFWKWLKETIESPGLEARSYSGYSLIDSNSDDASETERTPVGGTGSKGPIFP</sequence>
<evidence type="ECO:0000313" key="3">
    <source>
        <dbReference type="EMBL" id="KAF6224286.1"/>
    </source>
</evidence>
<evidence type="ECO:0000256" key="2">
    <source>
        <dbReference type="SAM" id="SignalP"/>
    </source>
</evidence>
<feature type="chain" id="PRO_5034818618" evidence="2">
    <location>
        <begin position="17"/>
        <end position="248"/>
    </location>
</feature>
<keyword evidence="2" id="KW-0732">Signal</keyword>
<evidence type="ECO:0000313" key="4">
    <source>
        <dbReference type="Proteomes" id="UP000593566"/>
    </source>
</evidence>
<feature type="region of interest" description="Disordered" evidence="1">
    <location>
        <begin position="224"/>
        <end position="248"/>
    </location>
</feature>
<dbReference type="Proteomes" id="UP000593566">
    <property type="component" value="Unassembled WGS sequence"/>
</dbReference>
<reference evidence="3 4" key="1">
    <citation type="journal article" date="2020" name="Genomics">
        <title>Complete, high-quality genomes from long-read metagenomic sequencing of two wolf lichen thalli reveals enigmatic genome architecture.</title>
        <authorList>
            <person name="McKenzie S.K."/>
            <person name="Walston R.F."/>
            <person name="Allen J.L."/>
        </authorList>
    </citation>
    <scope>NUCLEOTIDE SEQUENCE [LARGE SCALE GENOMIC DNA]</scope>
    <source>
        <strain evidence="3">WasteWater1</strain>
    </source>
</reference>
<feature type="signal peptide" evidence="2">
    <location>
        <begin position="1"/>
        <end position="16"/>
    </location>
</feature>
<dbReference type="RefSeq" id="XP_037153346.1">
    <property type="nucleotide sequence ID" value="XM_037301712.1"/>
</dbReference>
<protein>
    <submittedName>
        <fullName evidence="3">Uncharacterized protein</fullName>
    </submittedName>
</protein>
<evidence type="ECO:0000256" key="1">
    <source>
        <dbReference type="SAM" id="MobiDB-lite"/>
    </source>
</evidence>
<gene>
    <name evidence="3" type="ORF">HO133_010861</name>
</gene>
<keyword evidence="4" id="KW-1185">Reference proteome</keyword>
<dbReference type="AlphaFoldDB" id="A0A8H6FDP9"/>
<name>A0A8H6FDP9_9LECA</name>